<feature type="transmembrane region" description="Helical" evidence="1">
    <location>
        <begin position="57"/>
        <end position="75"/>
    </location>
</feature>
<keyword evidence="1" id="KW-1133">Transmembrane helix</keyword>
<dbReference type="EMBL" id="PGOZ01000005">
    <property type="protein sequence ID" value="PJI32892.1"/>
    <property type="molecule type" value="Genomic_DNA"/>
</dbReference>
<dbReference type="RefSeq" id="WP_100357485.1">
    <property type="nucleotide sequence ID" value="NZ_PGOZ01000005.1"/>
</dbReference>
<reference evidence="2 3" key="1">
    <citation type="submission" date="2017-11" db="EMBL/GenBank/DDBJ databases">
        <authorList>
            <person name="Han C.G."/>
        </authorList>
    </citation>
    <scope>NUCLEOTIDE SEQUENCE [LARGE SCALE GENOMIC DNA]</scope>
    <source>
        <strain evidence="2 3">ANC 5347</strain>
    </source>
</reference>
<evidence type="ECO:0000313" key="3">
    <source>
        <dbReference type="Proteomes" id="UP000242351"/>
    </source>
</evidence>
<sequence>MNASEKILFHQSSPIMLAIGYLLLCYPVGIFSIFYLSSLRSNSSFLQGLLFLWQESPGFYVYIVGFLGLSLLMLGTKLKITSQAIYYTLAGFRISLCLKRHSVHYSFLNPRYDSLKAHLKRWLSRTPAHLISQRDGTLDFRLCQPDLINQICLGFFRIQLSMFSRQQAQQIMQAIQTAWNFRA</sequence>
<dbReference type="AlphaFoldDB" id="A0A2H9UMF5"/>
<gene>
    <name evidence="2" type="ORF">CU320_05850</name>
</gene>
<comment type="caution">
    <text evidence="2">The sequence shown here is derived from an EMBL/GenBank/DDBJ whole genome shotgun (WGS) entry which is preliminary data.</text>
</comment>
<keyword evidence="1" id="KW-0812">Transmembrane</keyword>
<accession>A0A2H9UMF5</accession>
<evidence type="ECO:0000313" key="2">
    <source>
        <dbReference type="EMBL" id="PJI32892.1"/>
    </source>
</evidence>
<protein>
    <submittedName>
        <fullName evidence="2">Uncharacterized protein</fullName>
    </submittedName>
</protein>
<proteinExistence type="predicted"/>
<dbReference type="Proteomes" id="UP000242351">
    <property type="component" value="Unassembled WGS sequence"/>
</dbReference>
<organism evidence="2 3">
    <name type="scientific">Acinetobacter pseudolwoffii</name>
    <dbReference type="NCBI Taxonomy" id="2053287"/>
    <lineage>
        <taxon>Bacteria</taxon>
        <taxon>Pseudomonadati</taxon>
        <taxon>Pseudomonadota</taxon>
        <taxon>Gammaproteobacteria</taxon>
        <taxon>Moraxellales</taxon>
        <taxon>Moraxellaceae</taxon>
        <taxon>Acinetobacter</taxon>
    </lineage>
</organism>
<feature type="transmembrane region" description="Helical" evidence="1">
    <location>
        <begin position="15"/>
        <end position="37"/>
    </location>
</feature>
<keyword evidence="1" id="KW-0472">Membrane</keyword>
<name>A0A2H9UMF5_9GAMM</name>
<evidence type="ECO:0000256" key="1">
    <source>
        <dbReference type="SAM" id="Phobius"/>
    </source>
</evidence>
<reference evidence="2 3" key="2">
    <citation type="submission" date="2017-12" db="EMBL/GenBank/DDBJ databases">
        <title>Revising the taxonomy of the Acinetobacter lwoffii group: the description of Acinetobacter pseudolwoffii sp. nov. and emended description of Acinetobacter lwoffii.</title>
        <authorList>
            <person name="Nemec A."/>
        </authorList>
    </citation>
    <scope>NUCLEOTIDE SEQUENCE [LARGE SCALE GENOMIC DNA]</scope>
    <source>
        <strain evidence="2 3">ANC 5347</strain>
    </source>
</reference>